<evidence type="ECO:0000256" key="3">
    <source>
        <dbReference type="ARBA" id="ARBA00012023"/>
    </source>
</evidence>
<dbReference type="Pfam" id="PF06090">
    <property type="entry name" value="Ins_P5_2-kin"/>
    <property type="match status" value="1"/>
</dbReference>
<evidence type="ECO:0000256" key="9">
    <source>
        <dbReference type="RuleBase" id="RU364126"/>
    </source>
</evidence>
<accession>A0A9P4HDD5</accession>
<sequence>MEVLADASDDWRLETRCCLARAEDRVPPSALVRFEYLNQGGANVIFKILPCWDASVEPGPPFFFMDSKLNGTIASPVHRESLLNQVLRVNKGLDKTLRCNKVISGFYKHVQPLFIPGAIDILLADSTTSESKVFSFTLPDRDLTKHLMEHRGVMLYSSVMEDLTSKTDAIIAESRPDSSAIRQRTSNRWGICLPDMSPMAGSSVTLEVKPKWLAQSPTAPADAKRCRTCALQVAKPKDGIKYLCPLRLVEGEFDDIYTWVLAQVDEQLAGSVLEPTKHHVELSAQIASQITSYLTVGHGRTLLLHLKLLQTQLDPQGVLRRDSVSLHSRALFDRNLRLAMTLRDCSLYVKVGYTTSKMDAAIIDCRLGDLDFKSPDKMDDWMDKESDLIKHAAYSRDNEADLGCVLPRSGVAPG</sequence>
<dbReference type="PANTHER" id="PTHR14456">
    <property type="entry name" value="INOSITOL POLYPHOSPHATE KINASE 1"/>
    <property type="match status" value="1"/>
</dbReference>
<keyword evidence="11" id="KW-1185">Reference proteome</keyword>
<comment type="similarity">
    <text evidence="2">Belongs to the IPK1 type 1 family.</text>
</comment>
<keyword evidence="7 9" id="KW-0418">Kinase</keyword>
<dbReference type="Proteomes" id="UP000799777">
    <property type="component" value="Unassembled WGS sequence"/>
</dbReference>
<comment type="domain">
    <text evidence="9">The EXKPK motif is conserved in inositol-pentakisphosphate 2-kinases of both family 1 and 2.</text>
</comment>
<keyword evidence="6 9" id="KW-0547">Nucleotide-binding</keyword>
<dbReference type="GO" id="GO:0005524">
    <property type="term" value="F:ATP binding"/>
    <property type="evidence" value="ECO:0007669"/>
    <property type="project" value="UniProtKB-KW"/>
</dbReference>
<dbReference type="EC" id="2.7.1.158" evidence="3 9"/>
<comment type="catalytic activity">
    <reaction evidence="9">
        <text>1D-myo-inositol 1,3,4,5,6-pentakisphosphate + ATP = 1D-myo-inositol hexakisphosphate + ADP + H(+)</text>
        <dbReference type="Rhea" id="RHEA:20313"/>
        <dbReference type="ChEBI" id="CHEBI:15378"/>
        <dbReference type="ChEBI" id="CHEBI:30616"/>
        <dbReference type="ChEBI" id="CHEBI:57733"/>
        <dbReference type="ChEBI" id="CHEBI:58130"/>
        <dbReference type="ChEBI" id="CHEBI:456216"/>
        <dbReference type="EC" id="2.7.1.158"/>
    </reaction>
</comment>
<keyword evidence="5 9" id="KW-0808">Transferase</keyword>
<evidence type="ECO:0000313" key="10">
    <source>
        <dbReference type="EMBL" id="KAF2032164.1"/>
    </source>
</evidence>
<proteinExistence type="inferred from homology"/>
<evidence type="ECO:0000256" key="2">
    <source>
        <dbReference type="ARBA" id="ARBA00008305"/>
    </source>
</evidence>
<evidence type="ECO:0000256" key="5">
    <source>
        <dbReference type="ARBA" id="ARBA00022679"/>
    </source>
</evidence>
<evidence type="ECO:0000256" key="1">
    <source>
        <dbReference type="ARBA" id="ARBA00003979"/>
    </source>
</evidence>
<dbReference type="OrthoDB" id="272370at2759"/>
<organism evidence="10 11">
    <name type="scientific">Setomelanomma holmii</name>
    <dbReference type="NCBI Taxonomy" id="210430"/>
    <lineage>
        <taxon>Eukaryota</taxon>
        <taxon>Fungi</taxon>
        <taxon>Dikarya</taxon>
        <taxon>Ascomycota</taxon>
        <taxon>Pezizomycotina</taxon>
        <taxon>Dothideomycetes</taxon>
        <taxon>Pleosporomycetidae</taxon>
        <taxon>Pleosporales</taxon>
        <taxon>Pleosporineae</taxon>
        <taxon>Phaeosphaeriaceae</taxon>
        <taxon>Setomelanomma</taxon>
    </lineage>
</organism>
<dbReference type="GO" id="GO:0005634">
    <property type="term" value="C:nucleus"/>
    <property type="evidence" value="ECO:0007669"/>
    <property type="project" value="TreeGrafter"/>
</dbReference>
<dbReference type="AlphaFoldDB" id="A0A9P4HDD5"/>
<comment type="function">
    <text evidence="9">Phosphorylates Ins(1,3,4,5,6)P5 at position 2 to form Ins(1,2,3,4,5,6)P6 (InsP6 or phytate).</text>
</comment>
<comment type="caution">
    <text evidence="10">The sequence shown here is derived from an EMBL/GenBank/DDBJ whole genome shotgun (WGS) entry which is preliminary data.</text>
</comment>
<evidence type="ECO:0000256" key="4">
    <source>
        <dbReference type="ARBA" id="ARBA00014846"/>
    </source>
</evidence>
<gene>
    <name evidence="10" type="ORF">EK21DRAFT_61754</name>
</gene>
<name>A0A9P4HDD5_9PLEO</name>
<evidence type="ECO:0000256" key="7">
    <source>
        <dbReference type="ARBA" id="ARBA00022777"/>
    </source>
</evidence>
<evidence type="ECO:0000256" key="8">
    <source>
        <dbReference type="ARBA" id="ARBA00022840"/>
    </source>
</evidence>
<dbReference type="InterPro" id="IPR009286">
    <property type="entry name" value="Ins_P5_2-kin"/>
</dbReference>
<dbReference type="EMBL" id="ML978175">
    <property type="protein sequence ID" value="KAF2032164.1"/>
    <property type="molecule type" value="Genomic_DNA"/>
</dbReference>
<evidence type="ECO:0000313" key="11">
    <source>
        <dbReference type="Proteomes" id="UP000799777"/>
    </source>
</evidence>
<protein>
    <recommendedName>
        <fullName evidence="4 9">Inositol-pentakisphosphate 2-kinase</fullName>
        <ecNumber evidence="3 9">2.7.1.158</ecNumber>
    </recommendedName>
</protein>
<dbReference type="GO" id="GO:0032958">
    <property type="term" value="P:inositol phosphate biosynthetic process"/>
    <property type="evidence" value="ECO:0007669"/>
    <property type="project" value="TreeGrafter"/>
</dbReference>
<comment type="function">
    <text evidence="1">Has kinase activity and phosphorylates inositol-1,3,4,5,6-pentakisphosphate (Ins(1,3,4,5,6)P5) to produce 1,2,3,4,5,6-hexakisphosphate (InsP6), also known as phytate.</text>
</comment>
<evidence type="ECO:0000256" key="6">
    <source>
        <dbReference type="ARBA" id="ARBA00022741"/>
    </source>
</evidence>
<dbReference type="GO" id="GO:0035299">
    <property type="term" value="F:inositol-1,3,4,5,6-pentakisphosphate 2-kinase activity"/>
    <property type="evidence" value="ECO:0007669"/>
    <property type="project" value="UniProtKB-EC"/>
</dbReference>
<dbReference type="PANTHER" id="PTHR14456:SF2">
    <property type="entry name" value="INOSITOL-PENTAKISPHOSPHATE 2-KINASE"/>
    <property type="match status" value="1"/>
</dbReference>
<reference evidence="10" key="1">
    <citation type="journal article" date="2020" name="Stud. Mycol.">
        <title>101 Dothideomycetes genomes: a test case for predicting lifestyles and emergence of pathogens.</title>
        <authorList>
            <person name="Haridas S."/>
            <person name="Albert R."/>
            <person name="Binder M."/>
            <person name="Bloem J."/>
            <person name="Labutti K."/>
            <person name="Salamov A."/>
            <person name="Andreopoulos B."/>
            <person name="Baker S."/>
            <person name="Barry K."/>
            <person name="Bills G."/>
            <person name="Bluhm B."/>
            <person name="Cannon C."/>
            <person name="Castanera R."/>
            <person name="Culley D."/>
            <person name="Daum C."/>
            <person name="Ezra D."/>
            <person name="Gonzalez J."/>
            <person name="Henrissat B."/>
            <person name="Kuo A."/>
            <person name="Liang C."/>
            <person name="Lipzen A."/>
            <person name="Lutzoni F."/>
            <person name="Magnuson J."/>
            <person name="Mondo S."/>
            <person name="Nolan M."/>
            <person name="Ohm R."/>
            <person name="Pangilinan J."/>
            <person name="Park H.-J."/>
            <person name="Ramirez L."/>
            <person name="Alfaro M."/>
            <person name="Sun H."/>
            <person name="Tritt A."/>
            <person name="Yoshinaga Y."/>
            <person name="Zwiers L.-H."/>
            <person name="Turgeon B."/>
            <person name="Goodwin S."/>
            <person name="Spatafora J."/>
            <person name="Crous P."/>
            <person name="Grigoriev I."/>
        </authorList>
    </citation>
    <scope>NUCLEOTIDE SEQUENCE</scope>
    <source>
        <strain evidence="10">CBS 110217</strain>
    </source>
</reference>
<keyword evidence="8 9" id="KW-0067">ATP-binding</keyword>